<dbReference type="InterPro" id="IPR058163">
    <property type="entry name" value="LysR-type_TF_proteobact-type"/>
</dbReference>
<reference evidence="6 7" key="1">
    <citation type="submission" date="2019-03" db="EMBL/GenBank/DDBJ databases">
        <title>The complete genome sequence of Neokomagataea sp. Jb2 NBRC113641.</title>
        <authorList>
            <person name="Chua K.-O."/>
            <person name="Chan K.-G."/>
            <person name="See-Too W.-S."/>
        </authorList>
    </citation>
    <scope>NUCLEOTIDE SEQUENCE [LARGE SCALE GENOMIC DNA]</scope>
    <source>
        <strain evidence="6 7">Jb2</strain>
    </source>
</reference>
<gene>
    <name evidence="6" type="ORF">E3202_02625</name>
</gene>
<dbReference type="PRINTS" id="PR00039">
    <property type="entry name" value="HTHLYSR"/>
</dbReference>
<dbReference type="GO" id="GO:0003700">
    <property type="term" value="F:DNA-binding transcription factor activity"/>
    <property type="evidence" value="ECO:0007669"/>
    <property type="project" value="InterPro"/>
</dbReference>
<dbReference type="InterPro" id="IPR036388">
    <property type="entry name" value="WH-like_DNA-bd_sf"/>
</dbReference>
<keyword evidence="4" id="KW-0804">Transcription</keyword>
<dbReference type="PANTHER" id="PTHR30537">
    <property type="entry name" value="HTH-TYPE TRANSCRIPTIONAL REGULATOR"/>
    <property type="match status" value="1"/>
</dbReference>
<dbReference type="Gene3D" id="1.10.10.10">
    <property type="entry name" value="Winged helix-like DNA-binding domain superfamily/Winged helix DNA-binding domain"/>
    <property type="match status" value="1"/>
</dbReference>
<feature type="domain" description="HTH lysR-type" evidence="5">
    <location>
        <begin position="9"/>
        <end position="66"/>
    </location>
</feature>
<dbReference type="Pfam" id="PF03466">
    <property type="entry name" value="LysR_substrate"/>
    <property type="match status" value="1"/>
</dbReference>
<sequence>MSRSLLSHLAFNHLVWFQTVAEERSFTKAAARLGVAQSTLSHAIRQLEITLGFRLLTRTTRNVAITATGERFLQILAPGLSEIESIVTTLRAADDKPIGTIKLTLSDHALKSVVWPKLKAVLQAYPEVKVEFSLDNGFCNIIEKGFDAGVRLGESLEKDMIAVRIGPDWRLIAVAAPSYLETHGRPEHPRELVRHSCLNMRHKTSGALYAWEFEKDGQALRIRVEGQLTFNDSYPMIDAAISGYGIAYVPEDLALEELRNGTLVQILDDWSPLFEGYHLYYPSARQNPPAFQLIVTALRAHKPWDEMPFTPEALSTPPRSGRS</sequence>
<dbReference type="SUPFAM" id="SSF46785">
    <property type="entry name" value="Winged helix' DNA-binding domain"/>
    <property type="match status" value="1"/>
</dbReference>
<dbReference type="AlphaFoldDB" id="A0A506URD4"/>
<dbReference type="FunFam" id="1.10.10.10:FF:000001">
    <property type="entry name" value="LysR family transcriptional regulator"/>
    <property type="match status" value="1"/>
</dbReference>
<dbReference type="GO" id="GO:0006351">
    <property type="term" value="P:DNA-templated transcription"/>
    <property type="evidence" value="ECO:0007669"/>
    <property type="project" value="TreeGrafter"/>
</dbReference>
<evidence type="ECO:0000256" key="3">
    <source>
        <dbReference type="ARBA" id="ARBA00023125"/>
    </source>
</evidence>
<evidence type="ECO:0000256" key="1">
    <source>
        <dbReference type="ARBA" id="ARBA00009437"/>
    </source>
</evidence>
<keyword evidence="2" id="KW-0805">Transcription regulation</keyword>
<dbReference type="RefSeq" id="WP_165600263.1">
    <property type="nucleotide sequence ID" value="NZ_SORZ01000001.1"/>
</dbReference>
<dbReference type="PANTHER" id="PTHR30537:SF1">
    <property type="entry name" value="HTH-TYPE TRANSCRIPTIONAL REGULATOR PGRR"/>
    <property type="match status" value="1"/>
</dbReference>
<evidence type="ECO:0000256" key="2">
    <source>
        <dbReference type="ARBA" id="ARBA00023015"/>
    </source>
</evidence>
<dbReference type="CDD" id="cd08474">
    <property type="entry name" value="PBP2_CrgA_like_5"/>
    <property type="match status" value="1"/>
</dbReference>
<evidence type="ECO:0000256" key="4">
    <source>
        <dbReference type="ARBA" id="ARBA00023163"/>
    </source>
</evidence>
<evidence type="ECO:0000313" key="7">
    <source>
        <dbReference type="Proteomes" id="UP000315037"/>
    </source>
</evidence>
<evidence type="ECO:0000313" key="6">
    <source>
        <dbReference type="EMBL" id="TPW35839.1"/>
    </source>
</evidence>
<dbReference type="PROSITE" id="PS50931">
    <property type="entry name" value="HTH_LYSR"/>
    <property type="match status" value="1"/>
</dbReference>
<dbReference type="InterPro" id="IPR036390">
    <property type="entry name" value="WH_DNA-bd_sf"/>
</dbReference>
<proteinExistence type="inferred from homology"/>
<dbReference type="InterPro" id="IPR005119">
    <property type="entry name" value="LysR_subst-bd"/>
</dbReference>
<keyword evidence="3" id="KW-0238">DNA-binding</keyword>
<protein>
    <submittedName>
        <fullName evidence="6">LysR family transcriptional regulator</fullName>
    </submittedName>
</protein>
<dbReference type="Gene3D" id="3.40.190.290">
    <property type="match status" value="1"/>
</dbReference>
<dbReference type="FunFam" id="3.40.190.290:FF:000012">
    <property type="entry name" value="Transcriptional regulator, LysR family"/>
    <property type="match status" value="1"/>
</dbReference>
<dbReference type="GO" id="GO:0043565">
    <property type="term" value="F:sequence-specific DNA binding"/>
    <property type="evidence" value="ECO:0007669"/>
    <property type="project" value="TreeGrafter"/>
</dbReference>
<accession>A0A506URD4</accession>
<dbReference type="EMBL" id="SORZ01000001">
    <property type="protein sequence ID" value="TPW35839.1"/>
    <property type="molecule type" value="Genomic_DNA"/>
</dbReference>
<comment type="caution">
    <text evidence="6">The sequence shown here is derived from an EMBL/GenBank/DDBJ whole genome shotgun (WGS) entry which is preliminary data.</text>
</comment>
<dbReference type="Proteomes" id="UP000315037">
    <property type="component" value="Unassembled WGS sequence"/>
</dbReference>
<dbReference type="SUPFAM" id="SSF53850">
    <property type="entry name" value="Periplasmic binding protein-like II"/>
    <property type="match status" value="1"/>
</dbReference>
<evidence type="ECO:0000259" key="5">
    <source>
        <dbReference type="PROSITE" id="PS50931"/>
    </source>
</evidence>
<name>A0A506URD4_9PROT</name>
<comment type="similarity">
    <text evidence="1">Belongs to the LysR transcriptional regulatory family.</text>
</comment>
<keyword evidence="7" id="KW-1185">Reference proteome</keyword>
<dbReference type="Pfam" id="PF00126">
    <property type="entry name" value="HTH_1"/>
    <property type="match status" value="1"/>
</dbReference>
<organism evidence="6 7">
    <name type="scientific">Oecophyllibacter saccharovorans</name>
    <dbReference type="NCBI Taxonomy" id="2558360"/>
    <lineage>
        <taxon>Bacteria</taxon>
        <taxon>Pseudomonadati</taxon>
        <taxon>Pseudomonadota</taxon>
        <taxon>Alphaproteobacteria</taxon>
        <taxon>Acetobacterales</taxon>
        <taxon>Acetobacteraceae</taxon>
        <taxon>Oecophyllibacter</taxon>
    </lineage>
</organism>
<dbReference type="InterPro" id="IPR000847">
    <property type="entry name" value="LysR_HTH_N"/>
</dbReference>